<keyword evidence="2" id="KW-0812">Transmembrane</keyword>
<keyword evidence="2" id="KW-0472">Membrane</keyword>
<name>A0A3S3QD44_9MAGN</name>
<feature type="region of interest" description="Disordered" evidence="1">
    <location>
        <begin position="1"/>
        <end position="20"/>
    </location>
</feature>
<accession>A0A3S3QD44</accession>
<dbReference type="AlphaFoldDB" id="A0A3S3QD44"/>
<comment type="caution">
    <text evidence="3">The sequence shown here is derived from an EMBL/GenBank/DDBJ whole genome shotgun (WGS) entry which is preliminary data.</text>
</comment>
<organism evidence="3 4">
    <name type="scientific">Cinnamomum micranthum f. kanehirae</name>
    <dbReference type="NCBI Taxonomy" id="337451"/>
    <lineage>
        <taxon>Eukaryota</taxon>
        <taxon>Viridiplantae</taxon>
        <taxon>Streptophyta</taxon>
        <taxon>Embryophyta</taxon>
        <taxon>Tracheophyta</taxon>
        <taxon>Spermatophyta</taxon>
        <taxon>Magnoliopsida</taxon>
        <taxon>Magnoliidae</taxon>
        <taxon>Laurales</taxon>
        <taxon>Lauraceae</taxon>
        <taxon>Cinnamomum</taxon>
    </lineage>
</organism>
<reference evidence="3 4" key="1">
    <citation type="journal article" date="2019" name="Nat. Plants">
        <title>Stout camphor tree genome fills gaps in understanding of flowering plant genome evolution.</title>
        <authorList>
            <person name="Chaw S.M."/>
            <person name="Liu Y.C."/>
            <person name="Wu Y.W."/>
            <person name="Wang H.Y."/>
            <person name="Lin C.I."/>
            <person name="Wu C.S."/>
            <person name="Ke H.M."/>
            <person name="Chang L.Y."/>
            <person name="Hsu C.Y."/>
            <person name="Yang H.T."/>
            <person name="Sudianto E."/>
            <person name="Hsu M.H."/>
            <person name="Wu K.P."/>
            <person name="Wang L.N."/>
            <person name="Leebens-Mack J.H."/>
            <person name="Tsai I.J."/>
        </authorList>
    </citation>
    <scope>NUCLEOTIDE SEQUENCE [LARGE SCALE GENOMIC DNA]</scope>
    <source>
        <strain evidence="4">cv. Chaw 1501</strain>
        <tissue evidence="3">Young leaves</tissue>
    </source>
</reference>
<keyword evidence="2" id="KW-1133">Transmembrane helix</keyword>
<protein>
    <submittedName>
        <fullName evidence="3">Uncharacterized protein</fullName>
    </submittedName>
</protein>
<proteinExistence type="predicted"/>
<evidence type="ECO:0000313" key="4">
    <source>
        <dbReference type="Proteomes" id="UP000283530"/>
    </source>
</evidence>
<dbReference type="Proteomes" id="UP000283530">
    <property type="component" value="Unassembled WGS sequence"/>
</dbReference>
<evidence type="ECO:0000256" key="1">
    <source>
        <dbReference type="SAM" id="MobiDB-lite"/>
    </source>
</evidence>
<evidence type="ECO:0000313" key="3">
    <source>
        <dbReference type="EMBL" id="RWR83470.1"/>
    </source>
</evidence>
<feature type="compositionally biased region" description="Polar residues" evidence="1">
    <location>
        <begin position="1"/>
        <end position="17"/>
    </location>
</feature>
<evidence type="ECO:0000256" key="2">
    <source>
        <dbReference type="SAM" id="Phobius"/>
    </source>
</evidence>
<sequence>MQIETLASPSDPSTPTRASRLHHLPCGLTDSMAKSGVDRSFPLLVERFEGEFLFGLEERIFVGVFEVFGSLSLSLIFVFEVGLATTPTFRPVSQGIKKRFQ</sequence>
<gene>
    <name evidence="3" type="ORF">CKAN_01222600</name>
</gene>
<keyword evidence="4" id="KW-1185">Reference proteome</keyword>
<feature type="transmembrane region" description="Helical" evidence="2">
    <location>
        <begin position="60"/>
        <end position="83"/>
    </location>
</feature>
<dbReference type="EMBL" id="QPKB01000004">
    <property type="protein sequence ID" value="RWR83470.1"/>
    <property type="molecule type" value="Genomic_DNA"/>
</dbReference>